<gene>
    <name evidence="1" type="ORF">EHV15_05375</name>
</gene>
<dbReference type="Proteomes" id="UP000267017">
    <property type="component" value="Unassembled WGS sequence"/>
</dbReference>
<dbReference type="OrthoDB" id="1666638at2"/>
<proteinExistence type="predicted"/>
<organism evidence="1 2">
    <name type="scientific">Paenibacillus oralis</name>
    <dbReference type="NCBI Taxonomy" id="2490856"/>
    <lineage>
        <taxon>Bacteria</taxon>
        <taxon>Bacillati</taxon>
        <taxon>Bacillota</taxon>
        <taxon>Bacilli</taxon>
        <taxon>Bacillales</taxon>
        <taxon>Paenibacillaceae</taxon>
        <taxon>Paenibacillus</taxon>
    </lineage>
</organism>
<evidence type="ECO:0000313" key="1">
    <source>
        <dbReference type="EMBL" id="RRJ62445.1"/>
    </source>
</evidence>
<name>A0A3P3TWD7_9BACL</name>
<protein>
    <submittedName>
        <fullName evidence="1">Uncharacterized protein</fullName>
    </submittedName>
</protein>
<evidence type="ECO:0000313" key="2">
    <source>
        <dbReference type="Proteomes" id="UP000267017"/>
    </source>
</evidence>
<dbReference type="AlphaFoldDB" id="A0A3P3TWD7"/>
<sequence length="72" mass="8054">MFYVKAQITDDIEIKVPLYGDCIFTNCGECGKEIPTDETFLAELIQEGGDLIGSNLFCSECSLKKTRNQIRS</sequence>
<comment type="caution">
    <text evidence="1">The sequence shown here is derived from an EMBL/GenBank/DDBJ whole genome shotgun (WGS) entry which is preliminary data.</text>
</comment>
<accession>A0A3P3TWD7</accession>
<dbReference type="RefSeq" id="WP_128630332.1">
    <property type="nucleotide sequence ID" value="NZ_RRCN01000001.1"/>
</dbReference>
<reference evidence="1 2" key="1">
    <citation type="submission" date="2018-11" db="EMBL/GenBank/DDBJ databases">
        <title>Genome sequencing of Paenibacillus sp. KCOM 3021 (= ChDC PVNT-B20).</title>
        <authorList>
            <person name="Kook J.-K."/>
            <person name="Park S.-N."/>
            <person name="Lim Y.K."/>
        </authorList>
    </citation>
    <scope>NUCLEOTIDE SEQUENCE [LARGE SCALE GENOMIC DNA]</scope>
    <source>
        <strain evidence="1 2">KCOM 3021</strain>
    </source>
</reference>
<keyword evidence="2" id="KW-1185">Reference proteome</keyword>
<dbReference type="EMBL" id="RRCN01000001">
    <property type="protein sequence ID" value="RRJ62445.1"/>
    <property type="molecule type" value="Genomic_DNA"/>
</dbReference>